<keyword evidence="3" id="KW-1185">Reference proteome</keyword>
<dbReference type="Proteomes" id="UP000480178">
    <property type="component" value="Chromosome"/>
</dbReference>
<dbReference type="SUPFAM" id="SSF50998">
    <property type="entry name" value="Quinoprotein alcohol dehydrogenase-like"/>
    <property type="match status" value="1"/>
</dbReference>
<dbReference type="InterPro" id="IPR030916">
    <property type="entry name" value="ELWxxDGT_rpt"/>
</dbReference>
<dbReference type="KEGG" id="rhoz:GXP67_29230"/>
<feature type="domain" description="Secretion system C-terminal sorting" evidence="1">
    <location>
        <begin position="1225"/>
        <end position="1293"/>
    </location>
</feature>
<organism evidence="2 3">
    <name type="scientific">Rhodocytophaga rosea</name>
    <dbReference type="NCBI Taxonomy" id="2704465"/>
    <lineage>
        <taxon>Bacteria</taxon>
        <taxon>Pseudomonadati</taxon>
        <taxon>Bacteroidota</taxon>
        <taxon>Cytophagia</taxon>
        <taxon>Cytophagales</taxon>
        <taxon>Rhodocytophagaceae</taxon>
        <taxon>Rhodocytophaga</taxon>
    </lineage>
</organism>
<gene>
    <name evidence="2" type="ORF">GXP67_29230</name>
</gene>
<evidence type="ECO:0000313" key="2">
    <source>
        <dbReference type="EMBL" id="QHT70448.1"/>
    </source>
</evidence>
<dbReference type="NCBIfam" id="TIGR04534">
    <property type="entry name" value="ELWxxDGT_rpt"/>
    <property type="match status" value="3"/>
</dbReference>
<protein>
    <submittedName>
        <fullName evidence="2">T9SS type A sorting domain-containing protein</fullName>
    </submittedName>
</protein>
<evidence type="ECO:0000259" key="1">
    <source>
        <dbReference type="Pfam" id="PF18962"/>
    </source>
</evidence>
<dbReference type="Pfam" id="PF18962">
    <property type="entry name" value="Por_Secre_tail"/>
    <property type="match status" value="1"/>
</dbReference>
<reference evidence="2 3" key="1">
    <citation type="submission" date="2020-01" db="EMBL/GenBank/DDBJ databases">
        <authorList>
            <person name="Kim M.K."/>
        </authorList>
    </citation>
    <scope>NUCLEOTIDE SEQUENCE [LARGE SCALE GENOMIC DNA]</scope>
    <source>
        <strain evidence="2 3">172606-1</strain>
    </source>
</reference>
<accession>A0A6C0GQV2</accession>
<dbReference type="RefSeq" id="WP_162446425.1">
    <property type="nucleotide sequence ID" value="NZ_CP048222.1"/>
</dbReference>
<proteinExistence type="predicted"/>
<dbReference type="EMBL" id="CP048222">
    <property type="protein sequence ID" value="QHT70448.1"/>
    <property type="molecule type" value="Genomic_DNA"/>
</dbReference>
<sequence length="1297" mass="139007">MQLLLLASSTLMRGKHDKARLCLKFSFIVSLLFLCFSFSLAQPTLVKDINTAESSEFSQHGNLIQFNGTLYFTAFSPAFGMELWKTNGGEPVLIKDITPGSASSTISNLTVVNNTLFFTANTSGTDAQSVELWKTDGTLSGTTLVKDIKPGTAGSSPQDLVNMNGILFFSADDGVNGRELWKSNGSAAGTVLVKDISLVATNTAPINLTDVNGTLYFTIGSQLWKSNGTATGTLLVKEIGNSSNPGRLTNANGTLFFTAYETYTSNRIPGEYYDYYTLDGEFQLWKSDGNTNGTMNIKTIHMAQNSGYSYEDISMYPVFLQSINNIVFFTVSYGFNTYTLYKTDGTTEGTIGITTVGGNANSYDGYYSPLFTKVGNLLYFVSAQYLMRSDGTATGTFSVKNTGVKLHSITSANNNLYLSGAADGKVQLWKSDGTAAGTSLIKNSNKSGNGTTFNYLTYSGDNLYFIEKYFENSLQLWKSNGSETSTVPVVSTHPSTENSAPLLMSSLNGTIFFSADDGVHGEELWKSNGTAAGTSLVKDITPGPLGYDFGYSTVLNNSIFFSIRAPAPIGEGYALWKSDGTAEGTSLVMPGSHSIGTLTNVNGTLFFANAGGGDLYKINETATGVVRVKYLMPRGCCPNSANYTDVNGTLFFTAWNNSLPPSFGLWKSDGTEAGTIKIKDIIDNGSIWTYNVVNVNGTVYFTANGQLWKSDGTTEGTIKVKEMPFGVDYRQIKYLTNVKGTLFFVAQNTFQDGWELWKSDGTEAGTVQVKDINPHGSSSPMHLTNVNGTLFFTAVDDKEGTNRELWKSDGTQTGTIKLTNTFVKQEFTYEIISPLVNLINVNGRLYFTANDGQSGMELWTSDGTAAGTNLVSDLFPGPEGAQPAQLTNVNGVIYFTANDGKTGVELWKYDPTACEAVNKNLLVQGSTSICSGEDSSITLKNTQAGISYQAYLNSSAVGNPVQGGGDITLTIPAVSLNVGNNTFAIKASGCTLVELTSKATISVLNCPTVSCSNTAQSSHVVNPSSGGTLSGTSLYLKTISGASSYTLQVSTSSDFTTGVIIKTTSSRLSTGTYYASFPELVLNQKYYVRVYTNLGLCWGPVTSFTTASAAGSAYVVNPSDGGTTTGTSLYLNTVSGATTYTLQVSSSANFTTGVITKTTASKLSTGTYYAVFPELVLNQRYYVRVKTNLSELWGRTTSFTRVSAIARLAASEETGAESLPAKVSLYPNPFESTLIIATSQPGELYITIVDNLGRIVYQNTTQGAETTLNLAHLKTGVYIVKTASEEGKTDIQRIVKR</sequence>
<dbReference type="InterPro" id="IPR026444">
    <property type="entry name" value="Secre_tail"/>
</dbReference>
<dbReference type="SUPFAM" id="SSF63829">
    <property type="entry name" value="Calcium-dependent phosphotriesterase"/>
    <property type="match status" value="1"/>
</dbReference>
<name>A0A6C0GQV2_9BACT</name>
<dbReference type="Gene3D" id="2.60.40.10">
    <property type="entry name" value="Immunoglobulins"/>
    <property type="match status" value="2"/>
</dbReference>
<dbReference type="InterPro" id="IPR013783">
    <property type="entry name" value="Ig-like_fold"/>
</dbReference>
<dbReference type="InterPro" id="IPR011047">
    <property type="entry name" value="Quinoprotein_ADH-like_sf"/>
</dbReference>
<dbReference type="NCBIfam" id="TIGR04183">
    <property type="entry name" value="Por_Secre_tail"/>
    <property type="match status" value="1"/>
</dbReference>
<evidence type="ECO:0000313" key="3">
    <source>
        <dbReference type="Proteomes" id="UP000480178"/>
    </source>
</evidence>